<dbReference type="EMBL" id="FWFZ01000015">
    <property type="protein sequence ID" value="SLN61309.1"/>
    <property type="molecule type" value="Genomic_DNA"/>
</dbReference>
<evidence type="ECO:0000313" key="5">
    <source>
        <dbReference type="Proteomes" id="UP000193900"/>
    </source>
</evidence>
<proteinExistence type="predicted"/>
<feature type="domain" description="Fatty acid desaturase" evidence="3">
    <location>
        <begin position="70"/>
        <end position="322"/>
    </location>
</feature>
<dbReference type="CDD" id="cd03507">
    <property type="entry name" value="Delta12-FADS-like"/>
    <property type="match status" value="1"/>
</dbReference>
<dbReference type="GO" id="GO:0016717">
    <property type="term" value="F:oxidoreductase activity, acting on paired donors, with oxidation of a pair of donors resulting in the reduction of molecular oxygen to two molecules of water"/>
    <property type="evidence" value="ECO:0007669"/>
    <property type="project" value="TreeGrafter"/>
</dbReference>
<dbReference type="InterPro" id="IPR005804">
    <property type="entry name" value="FA_desaturase_dom"/>
</dbReference>
<evidence type="ECO:0000256" key="1">
    <source>
        <dbReference type="SAM" id="MobiDB-lite"/>
    </source>
</evidence>
<dbReference type="OrthoDB" id="9769653at2"/>
<keyword evidence="2" id="KW-0472">Membrane</keyword>
<evidence type="ECO:0000256" key="2">
    <source>
        <dbReference type="SAM" id="Phobius"/>
    </source>
</evidence>
<keyword evidence="4" id="KW-0560">Oxidoreductase</keyword>
<dbReference type="GO" id="GO:0016020">
    <property type="term" value="C:membrane"/>
    <property type="evidence" value="ECO:0007669"/>
    <property type="project" value="TreeGrafter"/>
</dbReference>
<keyword evidence="2" id="KW-1133">Transmembrane helix</keyword>
<reference evidence="4 5" key="1">
    <citation type="submission" date="2017-03" db="EMBL/GenBank/DDBJ databases">
        <authorList>
            <person name="Afonso C.L."/>
            <person name="Miller P.J."/>
            <person name="Scott M.A."/>
            <person name="Spackman E."/>
            <person name="Goraichik I."/>
            <person name="Dimitrov K.M."/>
            <person name="Suarez D.L."/>
            <person name="Swayne D.E."/>
        </authorList>
    </citation>
    <scope>NUCLEOTIDE SEQUENCE [LARGE SCALE GENOMIC DNA]</scope>
    <source>
        <strain evidence="4 5">CECT 7023</strain>
    </source>
</reference>
<evidence type="ECO:0000259" key="3">
    <source>
        <dbReference type="Pfam" id="PF00487"/>
    </source>
</evidence>
<feature type="region of interest" description="Disordered" evidence="1">
    <location>
        <begin position="1"/>
        <end position="21"/>
    </location>
</feature>
<gene>
    <name evidence="4" type="primary">des</name>
    <name evidence="4" type="ORF">ROA7023_02855</name>
</gene>
<organism evidence="4 5">
    <name type="scientific">Roseisalinus antarcticus</name>
    <dbReference type="NCBI Taxonomy" id="254357"/>
    <lineage>
        <taxon>Bacteria</taxon>
        <taxon>Pseudomonadati</taxon>
        <taxon>Pseudomonadota</taxon>
        <taxon>Alphaproteobacteria</taxon>
        <taxon>Rhodobacterales</taxon>
        <taxon>Roseobacteraceae</taxon>
        <taxon>Roseisalinus</taxon>
    </lineage>
</organism>
<dbReference type="Proteomes" id="UP000193900">
    <property type="component" value="Unassembled WGS sequence"/>
</dbReference>
<feature type="transmembrane region" description="Helical" evidence="2">
    <location>
        <begin position="224"/>
        <end position="245"/>
    </location>
</feature>
<evidence type="ECO:0000313" key="4">
    <source>
        <dbReference type="EMBL" id="SLN61309.1"/>
    </source>
</evidence>
<dbReference type="AlphaFoldDB" id="A0A1Y5TIR4"/>
<protein>
    <submittedName>
        <fullName evidence="4">Fatty acid desaturase</fullName>
        <ecNumber evidence="4">1.14.19.-</ecNumber>
    </submittedName>
</protein>
<dbReference type="PANTHER" id="PTHR19353">
    <property type="entry name" value="FATTY ACID DESATURASE 2"/>
    <property type="match status" value="1"/>
</dbReference>
<feature type="transmembrane region" description="Helical" evidence="2">
    <location>
        <begin position="68"/>
        <end position="87"/>
    </location>
</feature>
<feature type="transmembrane region" description="Helical" evidence="2">
    <location>
        <begin position="44"/>
        <end position="62"/>
    </location>
</feature>
<dbReference type="Pfam" id="PF00487">
    <property type="entry name" value="FA_desaturase"/>
    <property type="match status" value="1"/>
</dbReference>
<keyword evidence="5" id="KW-1185">Reference proteome</keyword>
<accession>A0A1Y5TIR4</accession>
<feature type="transmembrane region" description="Helical" evidence="2">
    <location>
        <begin position="199"/>
        <end position="219"/>
    </location>
</feature>
<sequence length="350" mass="39934">MQDLTPPQPRPDADPPAGGETRAARDWVVILSQYREPSGWRSSWELLVTAVPFVTLWALAWWSLQVSYLLAASLAVLNAAFLVRLFMIQHDCGHAAFFRNRRLSDWVGRVIGVVTLTPYDVWRRVHAKHHASAGNLEKRGMGDVHTLTVAEFRGLSAAGRLRYRLYRNPFVLFCLGPFFLFFVQYRMPVGLMREGARYWISAMGTNAAIALLLVVIGYYGGLAVLGLVFLPTMLVAASIGVWLFYVQHQFEETNWDHEDDWQLQHAALHGSSYYVLPGPLRWFSANIGMHHVHHLQSRVPFYRLPEILRDHPQLAESQRLTLRDSLGCVGKQLWDEKSRRLVSFRAARTA</sequence>
<feature type="compositionally biased region" description="Pro residues" evidence="1">
    <location>
        <begin position="1"/>
        <end position="10"/>
    </location>
</feature>
<dbReference type="EC" id="1.14.19.-" evidence="4"/>
<name>A0A1Y5TIR4_9RHOB</name>
<dbReference type="InterPro" id="IPR012171">
    <property type="entry name" value="Fatty_acid_desaturase"/>
</dbReference>
<keyword evidence="2" id="KW-0812">Transmembrane</keyword>
<dbReference type="RefSeq" id="WP_085879672.1">
    <property type="nucleotide sequence ID" value="NZ_FWFZ01000015.1"/>
</dbReference>
<dbReference type="GO" id="GO:0006629">
    <property type="term" value="P:lipid metabolic process"/>
    <property type="evidence" value="ECO:0007669"/>
    <property type="project" value="InterPro"/>
</dbReference>
<feature type="transmembrane region" description="Helical" evidence="2">
    <location>
        <begin position="170"/>
        <end position="187"/>
    </location>
</feature>
<dbReference type="PANTHER" id="PTHR19353:SF73">
    <property type="entry name" value="FATTY ACID DESATURASE"/>
    <property type="match status" value="1"/>
</dbReference>